<reference evidence="3 4" key="1">
    <citation type="journal article" date="2015" name="Genome Biol. Evol.">
        <title>Phylogenomic analyses indicate that early fungi evolved digesting cell walls of algal ancestors of land plants.</title>
        <authorList>
            <person name="Chang Y."/>
            <person name="Wang S."/>
            <person name="Sekimoto S."/>
            <person name="Aerts A.L."/>
            <person name="Choi C."/>
            <person name="Clum A."/>
            <person name="LaButti K.M."/>
            <person name="Lindquist E.A."/>
            <person name="Yee Ngan C."/>
            <person name="Ohm R.A."/>
            <person name="Salamov A.A."/>
            <person name="Grigoriev I.V."/>
            <person name="Spatafora J.W."/>
            <person name="Berbee M.L."/>
        </authorList>
    </citation>
    <scope>NUCLEOTIDE SEQUENCE [LARGE SCALE GENOMIC DNA]</scope>
    <source>
        <strain evidence="3 4">NRRL 1564</strain>
    </source>
</reference>
<feature type="domain" description="Cyclin-like" evidence="2">
    <location>
        <begin position="32"/>
        <end position="131"/>
    </location>
</feature>
<protein>
    <submittedName>
        <fullName evidence="3">Cyclin-like protein</fullName>
    </submittedName>
</protein>
<comment type="similarity">
    <text evidence="1">Belongs to the cyclin family.</text>
</comment>
<dbReference type="SUPFAM" id="SSF47954">
    <property type="entry name" value="Cyclin-like"/>
    <property type="match status" value="1"/>
</dbReference>
<accession>A0A2G5BK68</accession>
<dbReference type="Pfam" id="PF00134">
    <property type="entry name" value="Cyclin_N"/>
    <property type="match status" value="1"/>
</dbReference>
<dbReference type="InterPro" id="IPR006671">
    <property type="entry name" value="Cyclin_N"/>
</dbReference>
<name>A0A2G5BK68_COERN</name>
<keyword evidence="1" id="KW-0195">Cyclin</keyword>
<evidence type="ECO:0000313" key="4">
    <source>
        <dbReference type="Proteomes" id="UP000242474"/>
    </source>
</evidence>
<feature type="non-terminal residue" evidence="3">
    <location>
        <position position="169"/>
    </location>
</feature>
<sequence>WRFARADLQLTPSVESGWTVAQEELDRAKACGLIYSAGRRLQVPQNTAAAACVFLQRFFMRHTLQEFHHYDVAATCLFVACKAEESVRRLEVFVPVIAHCASKGRRRATAGSAEYAKWRAVILRTEVPVLQALCFDVVVDQPHARLAEVAAAESLHRRAAQLAWGFVGD</sequence>
<dbReference type="OrthoDB" id="25002at2759"/>
<feature type="non-terminal residue" evidence="3">
    <location>
        <position position="1"/>
    </location>
</feature>
<evidence type="ECO:0000256" key="1">
    <source>
        <dbReference type="RuleBase" id="RU000383"/>
    </source>
</evidence>
<keyword evidence="4" id="KW-1185">Reference proteome</keyword>
<gene>
    <name evidence="3" type="ORF">COEREDRAFT_32770</name>
</gene>
<dbReference type="GO" id="GO:0016538">
    <property type="term" value="F:cyclin-dependent protein serine/threonine kinase regulator activity"/>
    <property type="evidence" value="ECO:0007669"/>
    <property type="project" value="InterPro"/>
</dbReference>
<dbReference type="STRING" id="763665.A0A2G5BK68"/>
<proteinExistence type="inferred from homology"/>
<evidence type="ECO:0000259" key="2">
    <source>
        <dbReference type="SMART" id="SM00385"/>
    </source>
</evidence>
<dbReference type="SMART" id="SM00385">
    <property type="entry name" value="CYCLIN"/>
    <property type="match status" value="1"/>
</dbReference>
<organism evidence="3 4">
    <name type="scientific">Coemansia reversa (strain ATCC 12441 / NRRL 1564)</name>
    <dbReference type="NCBI Taxonomy" id="763665"/>
    <lineage>
        <taxon>Eukaryota</taxon>
        <taxon>Fungi</taxon>
        <taxon>Fungi incertae sedis</taxon>
        <taxon>Zoopagomycota</taxon>
        <taxon>Kickxellomycotina</taxon>
        <taxon>Kickxellomycetes</taxon>
        <taxon>Kickxellales</taxon>
        <taxon>Kickxellaceae</taxon>
        <taxon>Coemansia</taxon>
    </lineage>
</organism>
<evidence type="ECO:0000313" key="3">
    <source>
        <dbReference type="EMBL" id="PIA19408.1"/>
    </source>
</evidence>
<dbReference type="GO" id="GO:0006357">
    <property type="term" value="P:regulation of transcription by RNA polymerase II"/>
    <property type="evidence" value="ECO:0007669"/>
    <property type="project" value="InterPro"/>
</dbReference>
<dbReference type="InterPro" id="IPR013763">
    <property type="entry name" value="Cyclin-like_dom"/>
</dbReference>
<dbReference type="EMBL" id="KZ303487">
    <property type="protein sequence ID" value="PIA19408.1"/>
    <property type="molecule type" value="Genomic_DNA"/>
</dbReference>
<dbReference type="Proteomes" id="UP000242474">
    <property type="component" value="Unassembled WGS sequence"/>
</dbReference>
<dbReference type="InterPro" id="IPR043198">
    <property type="entry name" value="Cyclin/Ssn8"/>
</dbReference>
<dbReference type="Gene3D" id="1.10.472.10">
    <property type="entry name" value="Cyclin-like"/>
    <property type="match status" value="1"/>
</dbReference>
<dbReference type="PANTHER" id="PTHR10026">
    <property type="entry name" value="CYCLIN"/>
    <property type="match status" value="1"/>
</dbReference>
<dbReference type="AlphaFoldDB" id="A0A2G5BK68"/>
<dbReference type="InterPro" id="IPR036915">
    <property type="entry name" value="Cyclin-like_sf"/>
</dbReference>